<dbReference type="KEGG" id="halu:HUG12_00845"/>
<dbReference type="RefSeq" id="WP_179266960.1">
    <property type="nucleotide sequence ID" value="NZ_CP058579.1"/>
</dbReference>
<proteinExistence type="predicted"/>
<sequence>MSESAYADGEIADRRKRIVLTLEAIETPVTVDRLADELEDAGPSPVGGIGRDQSWADLHERLHDEDLPALDGAGLIVFDVDRGLVSRRGADENRYVLEGRSAPDRGSAAIPVDAGVDRGDWAAYYLGAVVLSALLLAGVATSFGPLARVSPTVASGSIVGLFGLLAVLDAVRH</sequence>
<dbReference type="OrthoDB" id="186576at2157"/>
<organism evidence="2 3">
    <name type="scientific">Halorarum salinum</name>
    <dbReference type="NCBI Taxonomy" id="2743089"/>
    <lineage>
        <taxon>Archaea</taxon>
        <taxon>Methanobacteriati</taxon>
        <taxon>Methanobacteriota</taxon>
        <taxon>Stenosarchaea group</taxon>
        <taxon>Halobacteria</taxon>
        <taxon>Halobacteriales</taxon>
        <taxon>Haloferacaceae</taxon>
        <taxon>Halorarum</taxon>
    </lineage>
</organism>
<dbReference type="AlphaFoldDB" id="A0A7D5L8C1"/>
<dbReference type="Proteomes" id="UP000509626">
    <property type="component" value="Chromosome"/>
</dbReference>
<evidence type="ECO:0000313" key="2">
    <source>
        <dbReference type="EMBL" id="QLG60374.1"/>
    </source>
</evidence>
<gene>
    <name evidence="2" type="ORF">HUG12_00845</name>
</gene>
<evidence type="ECO:0000256" key="1">
    <source>
        <dbReference type="SAM" id="Phobius"/>
    </source>
</evidence>
<keyword evidence="1" id="KW-1133">Transmembrane helix</keyword>
<feature type="transmembrane region" description="Helical" evidence="1">
    <location>
        <begin position="123"/>
        <end position="147"/>
    </location>
</feature>
<keyword evidence="1" id="KW-0812">Transmembrane</keyword>
<keyword evidence="3" id="KW-1185">Reference proteome</keyword>
<dbReference type="EMBL" id="CP058579">
    <property type="protein sequence ID" value="QLG60374.1"/>
    <property type="molecule type" value="Genomic_DNA"/>
</dbReference>
<evidence type="ECO:0000313" key="3">
    <source>
        <dbReference type="Proteomes" id="UP000509626"/>
    </source>
</evidence>
<protein>
    <submittedName>
        <fullName evidence="2">Uncharacterized protein</fullName>
    </submittedName>
</protein>
<accession>A0A7D5L8C1</accession>
<reference evidence="2 3" key="1">
    <citation type="submission" date="2020-06" db="EMBL/GenBank/DDBJ databases">
        <title>NJ-3-1, isolated from saline soil.</title>
        <authorList>
            <person name="Cui H.L."/>
            <person name="Shi X."/>
        </authorList>
    </citation>
    <scope>NUCLEOTIDE SEQUENCE [LARGE SCALE GENOMIC DNA]</scope>
    <source>
        <strain evidence="2 3">NJ-3-1</strain>
    </source>
</reference>
<dbReference type="GeneID" id="56035962"/>
<name>A0A7D5L8C1_9EURY</name>
<keyword evidence="1" id="KW-0472">Membrane</keyword>
<feature type="transmembrane region" description="Helical" evidence="1">
    <location>
        <begin position="153"/>
        <end position="171"/>
    </location>
</feature>